<dbReference type="Pfam" id="PF02618">
    <property type="entry name" value="YceG"/>
    <property type="match status" value="1"/>
</dbReference>
<dbReference type="EMBL" id="BAUU01000031">
    <property type="protein sequence ID" value="GAE32216.1"/>
    <property type="molecule type" value="Genomic_DNA"/>
</dbReference>
<sequence>MSNSNDKQRNSLYHERATQARIVRRIVFFTFLGLIILGTIAGFSAYSYITNALSPVDEDSPEEIEITIPIGSTSNHIGTILEEEGLVRNGTVFRYYVRYKNESGFQAGDYRLHTGMTMDEIIESLKDGTVMQDPELQFTIPEGLWLEHMIEAIANETDHTVEELEAVIHDRDYVESLIERYDMLTEVVLDDDIRYPLEGYLFPARYDFMVKNPSIEEIVEAMLSRTQAILTNLEEEMDELELTPHEVLTLASIIEREAQKSEDRYKISGVLYTRLERGMKLQVDPTTAYAIGEHLYMTSYANTQIDSPYNTYVVDGIPIGPIAGPGQDSIEAVVRPEITGDLYFYARVNGEVLYTDTYEEHLANRDRYRHEWIEAAEEAEQEDEE</sequence>
<dbReference type="AlphaFoldDB" id="W4QJE1"/>
<evidence type="ECO:0000256" key="2">
    <source>
        <dbReference type="ARBA" id="ARBA00022692"/>
    </source>
</evidence>
<dbReference type="Gene3D" id="3.30.1490.480">
    <property type="entry name" value="Endolytic murein transglycosylase"/>
    <property type="match status" value="1"/>
</dbReference>
<gene>
    <name evidence="7" type="primary">mltG</name>
    <name evidence="8" type="ORF">JCM9152_3740</name>
</gene>
<keyword evidence="3 7" id="KW-1133">Transmembrane helix</keyword>
<evidence type="ECO:0000256" key="1">
    <source>
        <dbReference type="ARBA" id="ARBA00022475"/>
    </source>
</evidence>
<dbReference type="EC" id="4.2.2.29" evidence="7"/>
<reference evidence="8" key="1">
    <citation type="journal article" date="2014" name="Genome Announc.">
        <title>Draft Genome Sequences of Three Alkaliphilic Bacillus Strains, Bacillus wakoensis JCM 9140T, Bacillus akibai JCM 9157T, and Bacillus hemicellulosilyticus JCM 9152T.</title>
        <authorList>
            <person name="Yuki M."/>
            <person name="Oshima K."/>
            <person name="Suda W."/>
            <person name="Oshida Y."/>
            <person name="Kitamura K."/>
            <person name="Iida T."/>
            <person name="Hattori M."/>
            <person name="Ohkuma M."/>
        </authorList>
    </citation>
    <scope>NUCLEOTIDE SEQUENCE [LARGE SCALE GENOMIC DNA]</scope>
    <source>
        <strain evidence="8">JCM 9152</strain>
    </source>
</reference>
<dbReference type="Proteomes" id="UP000018895">
    <property type="component" value="Unassembled WGS sequence"/>
</dbReference>
<comment type="caution">
    <text evidence="8">The sequence shown here is derived from an EMBL/GenBank/DDBJ whole genome shotgun (WGS) entry which is preliminary data.</text>
</comment>
<dbReference type="HAMAP" id="MF_02065">
    <property type="entry name" value="MltG"/>
    <property type="match status" value="1"/>
</dbReference>
<evidence type="ECO:0000313" key="8">
    <source>
        <dbReference type="EMBL" id="GAE32216.1"/>
    </source>
</evidence>
<dbReference type="PANTHER" id="PTHR30518">
    <property type="entry name" value="ENDOLYTIC MUREIN TRANSGLYCOSYLASE"/>
    <property type="match status" value="1"/>
</dbReference>
<feature type="site" description="Important for catalytic activity" evidence="7">
    <location>
        <position position="257"/>
    </location>
</feature>
<comment type="similarity">
    <text evidence="7">Belongs to the transglycosylase MltG family.</text>
</comment>
<keyword evidence="9" id="KW-1185">Reference proteome</keyword>
<evidence type="ECO:0000256" key="3">
    <source>
        <dbReference type="ARBA" id="ARBA00022989"/>
    </source>
</evidence>
<dbReference type="RefSeq" id="WP_035346539.1">
    <property type="nucleotide sequence ID" value="NZ_BAUU01000031.1"/>
</dbReference>
<dbReference type="GO" id="GO:0008932">
    <property type="term" value="F:lytic endotransglycosylase activity"/>
    <property type="evidence" value="ECO:0007669"/>
    <property type="project" value="UniProtKB-UniRule"/>
</dbReference>
<keyword evidence="2 7" id="KW-0812">Transmembrane</keyword>
<dbReference type="NCBIfam" id="TIGR00247">
    <property type="entry name" value="endolytic transglycosylase MltG"/>
    <property type="match status" value="1"/>
</dbReference>
<proteinExistence type="inferred from homology"/>
<dbReference type="OrthoDB" id="9814591at2"/>
<evidence type="ECO:0000256" key="6">
    <source>
        <dbReference type="ARBA" id="ARBA00023316"/>
    </source>
</evidence>
<dbReference type="PANTHER" id="PTHR30518:SF2">
    <property type="entry name" value="ENDOLYTIC MUREIN TRANSGLYCOSYLASE"/>
    <property type="match status" value="1"/>
</dbReference>
<keyword evidence="1 7" id="KW-1003">Cell membrane</keyword>
<evidence type="ECO:0000313" key="9">
    <source>
        <dbReference type="Proteomes" id="UP000018895"/>
    </source>
</evidence>
<comment type="function">
    <text evidence="7">Functions as a peptidoglycan terminase that cleaves nascent peptidoglycan strands endolytically to terminate their elongation.</text>
</comment>
<comment type="subcellular location">
    <subcellularLocation>
        <location evidence="7">Cell membrane</location>
        <topology evidence="7">Single-pass membrane protein</topology>
    </subcellularLocation>
</comment>
<keyword evidence="5 7" id="KW-0456">Lyase</keyword>
<name>W4QJE1_9BACI</name>
<evidence type="ECO:0000256" key="5">
    <source>
        <dbReference type="ARBA" id="ARBA00023239"/>
    </source>
</evidence>
<dbReference type="GO" id="GO:0005886">
    <property type="term" value="C:plasma membrane"/>
    <property type="evidence" value="ECO:0007669"/>
    <property type="project" value="UniProtKB-SubCell"/>
</dbReference>
<dbReference type="GO" id="GO:0009252">
    <property type="term" value="P:peptidoglycan biosynthetic process"/>
    <property type="evidence" value="ECO:0007669"/>
    <property type="project" value="UniProtKB-UniRule"/>
</dbReference>
<comment type="catalytic activity">
    <reaction evidence="7">
        <text>a peptidoglycan chain = a peptidoglycan chain with N-acetyl-1,6-anhydromuramyl-[peptide] at the reducing end + a peptidoglycan chain with N-acetylglucosamine at the non-reducing end.</text>
        <dbReference type="EC" id="4.2.2.29"/>
    </reaction>
</comment>
<protein>
    <recommendedName>
        <fullName evidence="7">Endolytic murein transglycosylase</fullName>
        <ecNumber evidence="7">4.2.2.29</ecNumber>
    </recommendedName>
    <alternativeName>
        <fullName evidence="7">Peptidoglycan lytic transglycosylase</fullName>
    </alternativeName>
    <alternativeName>
        <fullName evidence="7">Peptidoglycan polymerization terminase</fullName>
    </alternativeName>
</protein>
<dbReference type="GO" id="GO:0071555">
    <property type="term" value="P:cell wall organization"/>
    <property type="evidence" value="ECO:0007669"/>
    <property type="project" value="UniProtKB-KW"/>
</dbReference>
<keyword evidence="6 7" id="KW-0961">Cell wall biogenesis/degradation</keyword>
<dbReference type="InterPro" id="IPR003770">
    <property type="entry name" value="MLTG-like"/>
</dbReference>
<dbReference type="STRING" id="1236971.JCM9152_3740"/>
<evidence type="ECO:0000256" key="7">
    <source>
        <dbReference type="HAMAP-Rule" id="MF_02065"/>
    </source>
</evidence>
<evidence type="ECO:0000256" key="4">
    <source>
        <dbReference type="ARBA" id="ARBA00023136"/>
    </source>
</evidence>
<feature type="transmembrane region" description="Helical" evidence="7">
    <location>
        <begin position="26"/>
        <end position="49"/>
    </location>
</feature>
<dbReference type="CDD" id="cd08010">
    <property type="entry name" value="MltG_like"/>
    <property type="match status" value="1"/>
</dbReference>
<keyword evidence="4 7" id="KW-0472">Membrane</keyword>
<organism evidence="8 9">
    <name type="scientific">Halalkalibacter hemicellulosilyticusJCM 9152</name>
    <dbReference type="NCBI Taxonomy" id="1236971"/>
    <lineage>
        <taxon>Bacteria</taxon>
        <taxon>Bacillati</taxon>
        <taxon>Bacillota</taxon>
        <taxon>Bacilli</taxon>
        <taxon>Bacillales</taxon>
        <taxon>Bacillaceae</taxon>
        <taxon>Halalkalibacter</taxon>
    </lineage>
</organism>
<accession>W4QJE1</accession>